<evidence type="ECO:0000313" key="1">
    <source>
        <dbReference type="EMBL" id="MBX57535.1"/>
    </source>
</evidence>
<sequence>MSSGRKWATPLYNRYNRASVPQLLLQLHFGLRQSL</sequence>
<organism evidence="1">
    <name type="scientific">Rhizophora mucronata</name>
    <name type="common">Asiatic mangrove</name>
    <dbReference type="NCBI Taxonomy" id="61149"/>
    <lineage>
        <taxon>Eukaryota</taxon>
        <taxon>Viridiplantae</taxon>
        <taxon>Streptophyta</taxon>
        <taxon>Embryophyta</taxon>
        <taxon>Tracheophyta</taxon>
        <taxon>Spermatophyta</taxon>
        <taxon>Magnoliopsida</taxon>
        <taxon>eudicotyledons</taxon>
        <taxon>Gunneridae</taxon>
        <taxon>Pentapetalae</taxon>
        <taxon>rosids</taxon>
        <taxon>fabids</taxon>
        <taxon>Malpighiales</taxon>
        <taxon>Rhizophoraceae</taxon>
        <taxon>Rhizophora</taxon>
    </lineage>
</organism>
<dbReference type="EMBL" id="GGEC01077051">
    <property type="protein sequence ID" value="MBX57535.1"/>
    <property type="molecule type" value="Transcribed_RNA"/>
</dbReference>
<accession>A0A2P2PS60</accession>
<protein>
    <submittedName>
        <fullName evidence="1">Uncharacterized protein</fullName>
    </submittedName>
</protein>
<proteinExistence type="predicted"/>
<dbReference type="AlphaFoldDB" id="A0A2P2PS60"/>
<name>A0A2P2PS60_RHIMU</name>
<reference evidence="1" key="1">
    <citation type="submission" date="2018-02" db="EMBL/GenBank/DDBJ databases">
        <title>Rhizophora mucronata_Transcriptome.</title>
        <authorList>
            <person name="Meera S.P."/>
            <person name="Sreeshan A."/>
            <person name="Augustine A."/>
        </authorList>
    </citation>
    <scope>NUCLEOTIDE SEQUENCE</scope>
    <source>
        <tissue evidence="1">Leaf</tissue>
    </source>
</reference>